<name>A0AAV5F3W8_ELECO</name>
<accession>A0AAV5F3W8</accession>
<evidence type="ECO:0000256" key="5">
    <source>
        <dbReference type="ARBA" id="ARBA00022527"/>
    </source>
</evidence>
<evidence type="ECO:0000256" key="10">
    <source>
        <dbReference type="ARBA" id="ARBA00023136"/>
    </source>
</evidence>
<evidence type="ECO:0000256" key="9">
    <source>
        <dbReference type="ARBA" id="ARBA00022840"/>
    </source>
</evidence>
<dbReference type="GO" id="GO:0004674">
    <property type="term" value="F:protein serine/threonine kinase activity"/>
    <property type="evidence" value="ECO:0007669"/>
    <property type="project" value="UniProtKB-KW"/>
</dbReference>
<organism evidence="14 15">
    <name type="scientific">Eleusine coracana subsp. coracana</name>
    <dbReference type="NCBI Taxonomy" id="191504"/>
    <lineage>
        <taxon>Eukaryota</taxon>
        <taxon>Viridiplantae</taxon>
        <taxon>Streptophyta</taxon>
        <taxon>Embryophyta</taxon>
        <taxon>Tracheophyta</taxon>
        <taxon>Spermatophyta</taxon>
        <taxon>Magnoliopsida</taxon>
        <taxon>Liliopsida</taxon>
        <taxon>Poales</taxon>
        <taxon>Poaceae</taxon>
        <taxon>PACMAD clade</taxon>
        <taxon>Chloridoideae</taxon>
        <taxon>Cynodonteae</taxon>
        <taxon>Eleusininae</taxon>
        <taxon>Eleusine</taxon>
    </lineage>
</organism>
<sequence>MSSDEERERNVKARHDDDQDTQHDTGRKRRKQTVKRLPRATVTIDDTPADIVEDDTSSDDDDTEDEVYVPPSGAPRTAAGGSGTAAASGSEEGDEEEEEQEEFDVDEIIPQAYVHLGHLSFRPPQNPGWREKISYKGHTEACLLCCFGAGGSERPEQEQQLAAADGAPRPPVRRLLRLSTANLRSLSLQDLSRKLEVTKLHAFTLDELKSATRNFSAANFLGEGGFGPVYKGFVDGSLRPGLEPQHVAVKYLDSDGVQGHREWLAEVVYLGMLSHPHLVKLVGFCNQDDHRMLVYEYMPKGSLENHLFKNLLSSLPWSTRLKIAVGAAKGLAFLHEAETPVIYRDFKVSNILLDSDYTAKLSDFGLAKEGPSGDKTHVTTRVMGTHGYAAPEYILTGHLTARSDVYSFGVVLLELLSGRRSVDKRRRGREQNLVDWARPYLRRADKLHRVMDPSLEHQYSARAAEKAAQVAHQCLQSVPKARPTMREVVAALEPLLAVDDDVPMGPFVFTVPAVEAAPMPARVEPAAVVNAGDGEEKEEKRHVMSAVHAESPLQYADAVKRPESPPTLNRGT</sequence>
<dbReference type="InterPro" id="IPR050823">
    <property type="entry name" value="Plant_Ser_Thr_Prot_Kinase"/>
</dbReference>
<comment type="caution">
    <text evidence="14">The sequence shown here is derived from an EMBL/GenBank/DDBJ whole genome shotgun (WGS) entry which is preliminary data.</text>
</comment>
<dbReference type="PROSITE" id="PS00108">
    <property type="entry name" value="PROTEIN_KINASE_ST"/>
    <property type="match status" value="1"/>
</dbReference>
<dbReference type="FunFam" id="3.30.200.20:FF:000228">
    <property type="entry name" value="Serine/threonine-protein kinase BIK1"/>
    <property type="match status" value="1"/>
</dbReference>
<dbReference type="Pfam" id="PF07714">
    <property type="entry name" value="PK_Tyr_Ser-Thr"/>
    <property type="match status" value="1"/>
</dbReference>
<protein>
    <recommendedName>
        <fullName evidence="3">non-specific serine/threonine protein kinase</fullName>
        <ecNumber evidence="3">2.7.11.1</ecNumber>
    </recommendedName>
</protein>
<dbReference type="InterPro" id="IPR011009">
    <property type="entry name" value="Kinase-like_dom_sf"/>
</dbReference>
<keyword evidence="8" id="KW-0418">Kinase</keyword>
<dbReference type="PANTHER" id="PTHR45621">
    <property type="entry name" value="OS01G0588500 PROTEIN-RELATED"/>
    <property type="match status" value="1"/>
</dbReference>
<keyword evidence="4" id="KW-1003">Cell membrane</keyword>
<keyword evidence="9" id="KW-0067">ATP-binding</keyword>
<evidence type="ECO:0000256" key="12">
    <source>
        <dbReference type="SAM" id="MobiDB-lite"/>
    </source>
</evidence>
<keyword evidence="7" id="KW-0547">Nucleotide-binding</keyword>
<evidence type="ECO:0000256" key="4">
    <source>
        <dbReference type="ARBA" id="ARBA00022475"/>
    </source>
</evidence>
<reference evidence="14" key="1">
    <citation type="journal article" date="2018" name="DNA Res.">
        <title>Multiple hybrid de novo genome assembly of finger millet, an orphan allotetraploid crop.</title>
        <authorList>
            <person name="Hatakeyama M."/>
            <person name="Aluri S."/>
            <person name="Balachadran M.T."/>
            <person name="Sivarajan S.R."/>
            <person name="Patrignani A."/>
            <person name="Gruter S."/>
            <person name="Poveda L."/>
            <person name="Shimizu-Inatsugi R."/>
            <person name="Baeten J."/>
            <person name="Francoijs K.J."/>
            <person name="Nataraja K.N."/>
            <person name="Reddy Y.A.N."/>
            <person name="Phadnis S."/>
            <person name="Ravikumar R.L."/>
            <person name="Schlapbach R."/>
            <person name="Sreeman S.M."/>
            <person name="Shimizu K.K."/>
        </authorList>
    </citation>
    <scope>NUCLEOTIDE SEQUENCE</scope>
</reference>
<dbReference type="InterPro" id="IPR001245">
    <property type="entry name" value="Ser-Thr/Tyr_kinase_cat_dom"/>
</dbReference>
<dbReference type="Proteomes" id="UP001054889">
    <property type="component" value="Unassembled WGS sequence"/>
</dbReference>
<dbReference type="Gene3D" id="3.30.200.20">
    <property type="entry name" value="Phosphorylase Kinase, domain 1"/>
    <property type="match status" value="1"/>
</dbReference>
<keyword evidence="6" id="KW-0808">Transferase</keyword>
<feature type="compositionally biased region" description="Acidic residues" evidence="12">
    <location>
        <begin position="91"/>
        <end position="103"/>
    </location>
</feature>
<dbReference type="EMBL" id="BQKI01000081">
    <property type="protein sequence ID" value="GJN29362.1"/>
    <property type="molecule type" value="Genomic_DNA"/>
</dbReference>
<evidence type="ECO:0000259" key="13">
    <source>
        <dbReference type="PROSITE" id="PS50011"/>
    </source>
</evidence>
<feature type="compositionally biased region" description="Basic and acidic residues" evidence="12">
    <location>
        <begin position="1"/>
        <end position="25"/>
    </location>
</feature>
<evidence type="ECO:0000313" key="15">
    <source>
        <dbReference type="Proteomes" id="UP001054889"/>
    </source>
</evidence>
<proteinExistence type="inferred from homology"/>
<evidence type="ECO:0000256" key="8">
    <source>
        <dbReference type="ARBA" id="ARBA00022777"/>
    </source>
</evidence>
<evidence type="ECO:0000256" key="11">
    <source>
        <dbReference type="ARBA" id="ARBA00054261"/>
    </source>
</evidence>
<comment type="similarity">
    <text evidence="2">Belongs to the protein kinase superfamily. Ser/Thr protein kinase family.</text>
</comment>
<keyword evidence="10" id="KW-0472">Membrane</keyword>
<dbReference type="GO" id="GO:0005524">
    <property type="term" value="F:ATP binding"/>
    <property type="evidence" value="ECO:0007669"/>
    <property type="project" value="UniProtKB-KW"/>
</dbReference>
<feature type="domain" description="Protein kinase" evidence="13">
    <location>
        <begin position="215"/>
        <end position="496"/>
    </location>
</feature>
<dbReference type="Gene3D" id="1.10.510.10">
    <property type="entry name" value="Transferase(Phosphotransferase) domain 1"/>
    <property type="match status" value="1"/>
</dbReference>
<keyword evidence="15" id="KW-1185">Reference proteome</keyword>
<dbReference type="SUPFAM" id="SSF56112">
    <property type="entry name" value="Protein kinase-like (PK-like)"/>
    <property type="match status" value="1"/>
</dbReference>
<evidence type="ECO:0000256" key="1">
    <source>
        <dbReference type="ARBA" id="ARBA00004236"/>
    </source>
</evidence>
<dbReference type="FunFam" id="1.10.510.10:FF:000032">
    <property type="entry name" value="Serine/threonine-protein kinase PBS1"/>
    <property type="match status" value="1"/>
</dbReference>
<gene>
    <name evidence="14" type="primary">gb17585</name>
    <name evidence="14" type="ORF">PR202_gb17585</name>
</gene>
<feature type="compositionally biased region" description="Basic residues" evidence="12">
    <location>
        <begin position="26"/>
        <end position="38"/>
    </location>
</feature>
<dbReference type="PROSITE" id="PS50011">
    <property type="entry name" value="PROTEIN_KINASE_DOM"/>
    <property type="match status" value="1"/>
</dbReference>
<feature type="region of interest" description="Disordered" evidence="12">
    <location>
        <begin position="1"/>
        <end position="103"/>
    </location>
</feature>
<evidence type="ECO:0000256" key="6">
    <source>
        <dbReference type="ARBA" id="ARBA00022679"/>
    </source>
</evidence>
<comment type="function">
    <text evidence="11">May be involved in plant defense signaling.</text>
</comment>
<evidence type="ECO:0000256" key="2">
    <source>
        <dbReference type="ARBA" id="ARBA00008684"/>
    </source>
</evidence>
<reference evidence="14" key="2">
    <citation type="submission" date="2021-12" db="EMBL/GenBank/DDBJ databases">
        <title>Resequencing data analysis of finger millet.</title>
        <authorList>
            <person name="Hatakeyama M."/>
            <person name="Aluri S."/>
            <person name="Balachadran M.T."/>
            <person name="Sivarajan S.R."/>
            <person name="Poveda L."/>
            <person name="Shimizu-Inatsugi R."/>
            <person name="Schlapbach R."/>
            <person name="Sreeman S.M."/>
            <person name="Shimizu K.K."/>
        </authorList>
    </citation>
    <scope>NUCLEOTIDE SEQUENCE</scope>
</reference>
<keyword evidence="5" id="KW-0723">Serine/threonine-protein kinase</keyword>
<dbReference type="CDD" id="cd14066">
    <property type="entry name" value="STKc_IRAK"/>
    <property type="match status" value="1"/>
</dbReference>
<feature type="region of interest" description="Disordered" evidence="12">
    <location>
        <begin position="548"/>
        <end position="572"/>
    </location>
</feature>
<dbReference type="InterPro" id="IPR000719">
    <property type="entry name" value="Prot_kinase_dom"/>
</dbReference>
<feature type="compositionally biased region" description="Acidic residues" evidence="12">
    <location>
        <begin position="47"/>
        <end position="67"/>
    </location>
</feature>
<dbReference type="InterPro" id="IPR008271">
    <property type="entry name" value="Ser/Thr_kinase_AS"/>
</dbReference>
<evidence type="ECO:0000256" key="3">
    <source>
        <dbReference type="ARBA" id="ARBA00012513"/>
    </source>
</evidence>
<evidence type="ECO:0000313" key="14">
    <source>
        <dbReference type="EMBL" id="GJN29362.1"/>
    </source>
</evidence>
<dbReference type="AlphaFoldDB" id="A0AAV5F3W8"/>
<dbReference type="EC" id="2.7.11.1" evidence="3"/>
<evidence type="ECO:0000256" key="7">
    <source>
        <dbReference type="ARBA" id="ARBA00022741"/>
    </source>
</evidence>
<dbReference type="GO" id="GO:0005886">
    <property type="term" value="C:plasma membrane"/>
    <property type="evidence" value="ECO:0007669"/>
    <property type="project" value="UniProtKB-SubCell"/>
</dbReference>
<comment type="subcellular location">
    <subcellularLocation>
        <location evidence="1">Cell membrane</location>
    </subcellularLocation>
</comment>